<dbReference type="InterPro" id="IPR001926">
    <property type="entry name" value="TrpB-like_PALP"/>
</dbReference>
<dbReference type="Gene3D" id="3.40.50.1100">
    <property type="match status" value="2"/>
</dbReference>
<keyword evidence="13" id="KW-1185">Reference proteome</keyword>
<evidence type="ECO:0000256" key="4">
    <source>
        <dbReference type="ARBA" id="ARBA00010869"/>
    </source>
</evidence>
<sequence>MAENKLPWIETPLVWSRSISKAAGCNVYLKLENTQPSGSFKSRGIGNFLKARLAESAAQGHGKPTHFFCSSGGNAGLACVHAAVTLSCPATIVVPLSTSDYMIQKLRDAGAKDVIQIGKSWFEADQYLKETLLPKASESGENAVYTPPFDHPDIWAGNATVIDEIAKQLPEVDRHYPVVAKEPNSISSAAPDAIVCSVGGGGLFNGIMQGVAKNFSSSPPHIIATETFGADSLAQSFQAGELITLPAITSIATTLGARTVSRQAFEYAMDKKAVTCAVFEDKDAVDACRRFADDERILVEPSCGVALAVCYMGRLKQLMPRLTEDSKVVVVVCGGSGMSTEILRGYVEKFFPP</sequence>
<proteinExistence type="inferred from homology"/>
<dbReference type="GO" id="GO:0006565">
    <property type="term" value="P:L-serine catabolic process"/>
    <property type="evidence" value="ECO:0007669"/>
    <property type="project" value="TreeGrafter"/>
</dbReference>
<dbReference type="OrthoDB" id="7773036at2759"/>
<keyword evidence="9" id="KW-0456">Lyase</keyword>
<dbReference type="GO" id="GO:0005737">
    <property type="term" value="C:cytoplasm"/>
    <property type="evidence" value="ECO:0007669"/>
    <property type="project" value="UniProtKB-SubCell"/>
</dbReference>
<accession>A0A9Q8PK71</accession>
<evidence type="ECO:0000256" key="6">
    <source>
        <dbReference type="ARBA" id="ARBA00022432"/>
    </source>
</evidence>
<dbReference type="Proteomes" id="UP000756132">
    <property type="component" value="Chromosome 11"/>
</dbReference>
<comment type="subcellular location">
    <subcellularLocation>
        <location evidence="2">Cytoplasm</location>
    </subcellularLocation>
</comment>
<dbReference type="CDD" id="cd06448">
    <property type="entry name" value="L-Ser-dehyd"/>
    <property type="match status" value="1"/>
</dbReference>
<dbReference type="GO" id="GO:0009097">
    <property type="term" value="P:isoleucine biosynthetic process"/>
    <property type="evidence" value="ECO:0007669"/>
    <property type="project" value="TreeGrafter"/>
</dbReference>
<reference evidence="12" key="1">
    <citation type="submission" date="2021-12" db="EMBL/GenBank/DDBJ databases">
        <authorList>
            <person name="Zaccaron A."/>
            <person name="Stergiopoulos I."/>
        </authorList>
    </citation>
    <scope>NUCLEOTIDE SEQUENCE</scope>
    <source>
        <strain evidence="12">Race5_Kim</strain>
    </source>
</reference>
<dbReference type="SUPFAM" id="SSF53686">
    <property type="entry name" value="Tryptophan synthase beta subunit-like PLP-dependent enzymes"/>
    <property type="match status" value="1"/>
</dbReference>
<dbReference type="InterPro" id="IPR036052">
    <property type="entry name" value="TrpB-like_PALP_sf"/>
</dbReference>
<dbReference type="KEGG" id="ffu:CLAFUR5_13281"/>
<keyword evidence="6" id="KW-0312">Gluconeogenesis</keyword>
<dbReference type="OMA" id="DGWVNIH"/>
<name>A0A9Q8PK71_PASFU</name>
<dbReference type="GO" id="GO:0030170">
    <property type="term" value="F:pyridoxal phosphate binding"/>
    <property type="evidence" value="ECO:0007669"/>
    <property type="project" value="InterPro"/>
</dbReference>
<dbReference type="RefSeq" id="XP_047768293.1">
    <property type="nucleotide sequence ID" value="XM_047912429.1"/>
</dbReference>
<comment type="pathway">
    <text evidence="3">Carbohydrate biosynthesis; gluconeogenesis.</text>
</comment>
<dbReference type="PROSITE" id="PS00165">
    <property type="entry name" value="DEHYDRATASE_SER_THR"/>
    <property type="match status" value="1"/>
</dbReference>
<keyword evidence="7" id="KW-0963">Cytoplasm</keyword>
<dbReference type="Pfam" id="PF00291">
    <property type="entry name" value="PALP"/>
    <property type="match status" value="1"/>
</dbReference>
<comment type="similarity">
    <text evidence="4">Belongs to the serine/threonine dehydratase family.</text>
</comment>
<dbReference type="AlphaFoldDB" id="A0A9Q8PK71"/>
<gene>
    <name evidence="12" type="ORF">CLAFUR5_13281</name>
</gene>
<dbReference type="GO" id="GO:0006567">
    <property type="term" value="P:L-threonine catabolic process"/>
    <property type="evidence" value="ECO:0007669"/>
    <property type="project" value="TreeGrafter"/>
</dbReference>
<dbReference type="InterPro" id="IPR000634">
    <property type="entry name" value="Ser/Thr_deHydtase_PyrdxlP-BS"/>
</dbReference>
<dbReference type="PANTHER" id="PTHR48078:SF2">
    <property type="entry name" value="CATABOLIC L-SERINE_THREONINE DEHYDRATASE"/>
    <property type="match status" value="1"/>
</dbReference>
<dbReference type="GO" id="GO:0004794">
    <property type="term" value="F:threonine deaminase activity"/>
    <property type="evidence" value="ECO:0007669"/>
    <property type="project" value="TreeGrafter"/>
</dbReference>
<dbReference type="FunFam" id="3.40.50.1100:FF:000040">
    <property type="entry name" value="L-serine dehydratase, putative"/>
    <property type="match status" value="1"/>
</dbReference>
<comment type="cofactor">
    <cofactor evidence="1">
        <name>pyridoxal 5'-phosphate</name>
        <dbReference type="ChEBI" id="CHEBI:597326"/>
    </cofactor>
</comment>
<evidence type="ECO:0000256" key="5">
    <source>
        <dbReference type="ARBA" id="ARBA00012093"/>
    </source>
</evidence>
<protein>
    <recommendedName>
        <fullName evidence="5">L-serine ammonia-lyase</fullName>
        <ecNumber evidence="5">4.3.1.17</ecNumber>
    </recommendedName>
</protein>
<dbReference type="EMBL" id="CP090173">
    <property type="protein sequence ID" value="UJO23927.1"/>
    <property type="molecule type" value="Genomic_DNA"/>
</dbReference>
<evidence type="ECO:0000313" key="13">
    <source>
        <dbReference type="Proteomes" id="UP000756132"/>
    </source>
</evidence>
<evidence type="ECO:0000256" key="1">
    <source>
        <dbReference type="ARBA" id="ARBA00001933"/>
    </source>
</evidence>
<dbReference type="InterPro" id="IPR050147">
    <property type="entry name" value="Ser/Thr_Dehydratase"/>
</dbReference>
<dbReference type="GO" id="GO:0006094">
    <property type="term" value="P:gluconeogenesis"/>
    <property type="evidence" value="ECO:0007669"/>
    <property type="project" value="UniProtKB-KW"/>
</dbReference>
<dbReference type="GO" id="GO:0003941">
    <property type="term" value="F:L-serine ammonia-lyase activity"/>
    <property type="evidence" value="ECO:0007669"/>
    <property type="project" value="UniProtKB-EC"/>
</dbReference>
<organism evidence="12 13">
    <name type="scientific">Passalora fulva</name>
    <name type="common">Tomato leaf mold</name>
    <name type="synonym">Cladosporium fulvum</name>
    <dbReference type="NCBI Taxonomy" id="5499"/>
    <lineage>
        <taxon>Eukaryota</taxon>
        <taxon>Fungi</taxon>
        <taxon>Dikarya</taxon>
        <taxon>Ascomycota</taxon>
        <taxon>Pezizomycotina</taxon>
        <taxon>Dothideomycetes</taxon>
        <taxon>Dothideomycetidae</taxon>
        <taxon>Mycosphaerellales</taxon>
        <taxon>Mycosphaerellaceae</taxon>
        <taxon>Fulvia</taxon>
    </lineage>
</organism>
<evidence type="ECO:0000256" key="10">
    <source>
        <dbReference type="ARBA" id="ARBA00049406"/>
    </source>
</evidence>
<dbReference type="GeneID" id="71993159"/>
<evidence type="ECO:0000256" key="3">
    <source>
        <dbReference type="ARBA" id="ARBA00004742"/>
    </source>
</evidence>
<evidence type="ECO:0000259" key="11">
    <source>
        <dbReference type="Pfam" id="PF00291"/>
    </source>
</evidence>
<feature type="domain" description="Tryptophan synthase beta chain-like PALP" evidence="11">
    <location>
        <begin position="9"/>
        <end position="334"/>
    </location>
</feature>
<evidence type="ECO:0000256" key="9">
    <source>
        <dbReference type="ARBA" id="ARBA00023239"/>
    </source>
</evidence>
<keyword evidence="8" id="KW-0663">Pyridoxal phosphate</keyword>
<evidence type="ECO:0000256" key="2">
    <source>
        <dbReference type="ARBA" id="ARBA00004496"/>
    </source>
</evidence>
<dbReference type="EC" id="4.3.1.17" evidence="5"/>
<dbReference type="PANTHER" id="PTHR48078">
    <property type="entry name" value="THREONINE DEHYDRATASE, MITOCHONDRIAL-RELATED"/>
    <property type="match status" value="1"/>
</dbReference>
<comment type="catalytic activity">
    <reaction evidence="10">
        <text>L-serine = pyruvate + NH4(+)</text>
        <dbReference type="Rhea" id="RHEA:19169"/>
        <dbReference type="ChEBI" id="CHEBI:15361"/>
        <dbReference type="ChEBI" id="CHEBI:28938"/>
        <dbReference type="ChEBI" id="CHEBI:33384"/>
        <dbReference type="EC" id="4.3.1.17"/>
    </reaction>
</comment>
<evidence type="ECO:0000256" key="8">
    <source>
        <dbReference type="ARBA" id="ARBA00022898"/>
    </source>
</evidence>
<evidence type="ECO:0000313" key="12">
    <source>
        <dbReference type="EMBL" id="UJO23927.1"/>
    </source>
</evidence>
<reference evidence="12" key="2">
    <citation type="journal article" date="2022" name="Microb. Genom.">
        <title>A chromosome-scale genome assembly of the tomato pathogen Cladosporium fulvum reveals a compartmentalized genome architecture and the presence of a dispensable chromosome.</title>
        <authorList>
            <person name="Zaccaron A.Z."/>
            <person name="Chen L.H."/>
            <person name="Samaras A."/>
            <person name="Stergiopoulos I."/>
        </authorList>
    </citation>
    <scope>NUCLEOTIDE SEQUENCE</scope>
    <source>
        <strain evidence="12">Race5_Kim</strain>
    </source>
</reference>
<evidence type="ECO:0000256" key="7">
    <source>
        <dbReference type="ARBA" id="ARBA00022490"/>
    </source>
</evidence>